<accession>A0ABQ8J6K4</accession>
<sequence length="91" mass="10920">MDKALILACTHCKRIFDIFCIYLTSIELYKCREKLCSINNDVNDMTANKSSRFYRIYNKKNINKAKDFSQKNKNNLPFHFQLNQRYIDPMI</sequence>
<name>A0ABQ8J6K4_DERPT</name>
<proteinExistence type="predicted"/>
<evidence type="ECO:0000313" key="2">
    <source>
        <dbReference type="Proteomes" id="UP000887458"/>
    </source>
</evidence>
<reference evidence="1 2" key="2">
    <citation type="journal article" date="2022" name="Mol. Biol. Evol.">
        <title>Comparative Genomics Reveals Insights into the Divergent Evolution of Astigmatic Mites and Household Pest Adaptations.</title>
        <authorList>
            <person name="Xiong Q."/>
            <person name="Wan A.T."/>
            <person name="Liu X."/>
            <person name="Fung C.S."/>
            <person name="Xiao X."/>
            <person name="Malainual N."/>
            <person name="Hou J."/>
            <person name="Wang L."/>
            <person name="Wang M."/>
            <person name="Yang K.Y."/>
            <person name="Cui Y."/>
            <person name="Leung E.L."/>
            <person name="Nong W."/>
            <person name="Shin S.K."/>
            <person name="Au S.W."/>
            <person name="Jeong K.Y."/>
            <person name="Chew F.T."/>
            <person name="Hui J.H."/>
            <person name="Leung T.F."/>
            <person name="Tungtrongchitr A."/>
            <person name="Zhong N."/>
            <person name="Liu Z."/>
            <person name="Tsui S.K."/>
        </authorList>
    </citation>
    <scope>NUCLEOTIDE SEQUENCE [LARGE SCALE GENOMIC DNA]</scope>
    <source>
        <strain evidence="1">Derp</strain>
    </source>
</reference>
<comment type="caution">
    <text evidence="1">The sequence shown here is derived from an EMBL/GenBank/DDBJ whole genome shotgun (WGS) entry which is preliminary data.</text>
</comment>
<dbReference type="Proteomes" id="UP000887458">
    <property type="component" value="Unassembled WGS sequence"/>
</dbReference>
<dbReference type="EMBL" id="NJHN03000065">
    <property type="protein sequence ID" value="KAH9418191.1"/>
    <property type="molecule type" value="Genomic_DNA"/>
</dbReference>
<protein>
    <submittedName>
        <fullName evidence="1">Uncharacterized protein</fullName>
    </submittedName>
</protein>
<keyword evidence="2" id="KW-1185">Reference proteome</keyword>
<reference evidence="1 2" key="1">
    <citation type="journal article" date="2018" name="J. Allergy Clin. Immunol.">
        <title>High-quality assembly of Dermatophagoides pteronyssinus genome and transcriptome reveals a wide range of novel allergens.</title>
        <authorList>
            <person name="Liu X.Y."/>
            <person name="Yang K.Y."/>
            <person name="Wang M.Q."/>
            <person name="Kwok J.S."/>
            <person name="Zeng X."/>
            <person name="Yang Z."/>
            <person name="Xiao X.J."/>
            <person name="Lau C.P."/>
            <person name="Li Y."/>
            <person name="Huang Z.M."/>
            <person name="Ba J.G."/>
            <person name="Yim A.K."/>
            <person name="Ouyang C.Y."/>
            <person name="Ngai S.M."/>
            <person name="Chan T.F."/>
            <person name="Leung E.L."/>
            <person name="Liu L."/>
            <person name="Liu Z.G."/>
            <person name="Tsui S.K."/>
        </authorList>
    </citation>
    <scope>NUCLEOTIDE SEQUENCE [LARGE SCALE GENOMIC DNA]</scope>
    <source>
        <strain evidence="1">Derp</strain>
    </source>
</reference>
<gene>
    <name evidence="1" type="ORF">DERP_010744</name>
</gene>
<evidence type="ECO:0000313" key="1">
    <source>
        <dbReference type="EMBL" id="KAH9418191.1"/>
    </source>
</evidence>
<organism evidence="1 2">
    <name type="scientific">Dermatophagoides pteronyssinus</name>
    <name type="common">European house dust mite</name>
    <dbReference type="NCBI Taxonomy" id="6956"/>
    <lineage>
        <taxon>Eukaryota</taxon>
        <taxon>Metazoa</taxon>
        <taxon>Ecdysozoa</taxon>
        <taxon>Arthropoda</taxon>
        <taxon>Chelicerata</taxon>
        <taxon>Arachnida</taxon>
        <taxon>Acari</taxon>
        <taxon>Acariformes</taxon>
        <taxon>Sarcoptiformes</taxon>
        <taxon>Astigmata</taxon>
        <taxon>Psoroptidia</taxon>
        <taxon>Analgoidea</taxon>
        <taxon>Pyroglyphidae</taxon>
        <taxon>Dermatophagoidinae</taxon>
        <taxon>Dermatophagoides</taxon>
    </lineage>
</organism>